<sequence>MLALMFQEIEDLGVVRLIVAVPWIYPVVSALHIIGIGTLLGSIVAVDLRLLRVLGPQFDEALPALVRMALCGFALAATTGLLLLSVRIGNYAENPVFLIKMMIVAAAGGNALLLRQAGVGVDLAVLAGRRAARFSGAVSLCLWVSAVFAGRWIAFI</sequence>
<keyword evidence="1" id="KW-0812">Transmembrane</keyword>
<reference evidence="2 3" key="1">
    <citation type="submission" date="2016-09" db="EMBL/GenBank/DDBJ databases">
        <title>The complete genome sequences of Rhizobium gallicum, symbiovars gallicum and phaseoli, symbionts associated to common bean (Phaseolus vulgaris).</title>
        <authorList>
            <person name="Bustos P."/>
            <person name="Santamaria R.I."/>
            <person name="Perez-Carrascal O.M."/>
            <person name="Juarez S."/>
            <person name="Lozano L."/>
            <person name="Martinez-Flores I."/>
            <person name="Martinez-Romero E."/>
            <person name="Cevallos M."/>
            <person name="Romero D."/>
            <person name="Davila G."/>
            <person name="Gonzalez V."/>
        </authorList>
    </citation>
    <scope>NUCLEOTIDE SEQUENCE [LARGE SCALE GENOMIC DNA]</scope>
    <source>
        <strain evidence="2 3">8C-3</strain>
        <plasmid evidence="3">Plasmid prsp8c3a</plasmid>
    </source>
</reference>
<feature type="transmembrane region" description="Helical" evidence="1">
    <location>
        <begin position="65"/>
        <end position="84"/>
    </location>
</feature>
<name>A0A1L5P9R3_RHIET</name>
<evidence type="ECO:0000256" key="1">
    <source>
        <dbReference type="SAM" id="Phobius"/>
    </source>
</evidence>
<feature type="transmembrane region" description="Helical" evidence="1">
    <location>
        <begin position="12"/>
        <end position="45"/>
    </location>
</feature>
<feature type="transmembrane region" description="Helical" evidence="1">
    <location>
        <begin position="134"/>
        <end position="154"/>
    </location>
</feature>
<evidence type="ECO:0008006" key="4">
    <source>
        <dbReference type="Google" id="ProtNLM"/>
    </source>
</evidence>
<organism evidence="2 3">
    <name type="scientific">Rhizobium etli 8C-3</name>
    <dbReference type="NCBI Taxonomy" id="538025"/>
    <lineage>
        <taxon>Bacteria</taxon>
        <taxon>Pseudomonadati</taxon>
        <taxon>Pseudomonadota</taxon>
        <taxon>Alphaproteobacteria</taxon>
        <taxon>Hyphomicrobiales</taxon>
        <taxon>Rhizobiaceae</taxon>
        <taxon>Rhizobium/Agrobacterium group</taxon>
        <taxon>Rhizobium</taxon>
    </lineage>
</organism>
<geneLocation type="plasmid" evidence="3">
    <name>prsp8c3a</name>
</geneLocation>
<dbReference type="AlphaFoldDB" id="A0A1L5P9R3"/>
<dbReference type="Proteomes" id="UP000185109">
    <property type="component" value="Plasmid pRsp8C3a"/>
</dbReference>
<dbReference type="RefSeq" id="WP_074063425.1">
    <property type="nucleotide sequence ID" value="NZ_CP017242.1"/>
</dbReference>
<keyword evidence="2" id="KW-0614">Plasmid</keyword>
<evidence type="ECO:0000313" key="2">
    <source>
        <dbReference type="EMBL" id="APO76929.1"/>
    </source>
</evidence>
<evidence type="ECO:0000313" key="3">
    <source>
        <dbReference type="Proteomes" id="UP000185109"/>
    </source>
</evidence>
<accession>A0A1L5P9R3</accession>
<protein>
    <recommendedName>
        <fullName evidence="4">DUF2214 domain-containing protein</fullName>
    </recommendedName>
</protein>
<gene>
    <name evidence="2" type="ORF">AM571_PA00037</name>
</gene>
<dbReference type="EMBL" id="CP017242">
    <property type="protein sequence ID" value="APO76929.1"/>
    <property type="molecule type" value="Genomic_DNA"/>
</dbReference>
<feature type="transmembrane region" description="Helical" evidence="1">
    <location>
        <begin position="96"/>
        <end position="114"/>
    </location>
</feature>
<keyword evidence="1" id="KW-0472">Membrane</keyword>
<proteinExistence type="predicted"/>
<keyword evidence="1" id="KW-1133">Transmembrane helix</keyword>